<dbReference type="InterPro" id="IPR016032">
    <property type="entry name" value="Sig_transdc_resp-reg_C-effctor"/>
</dbReference>
<dbReference type="AlphaFoldDB" id="A0A3P3EWX6"/>
<evidence type="ECO:0000256" key="1">
    <source>
        <dbReference type="ARBA" id="ARBA00023015"/>
    </source>
</evidence>
<dbReference type="GO" id="GO:0003677">
    <property type="term" value="F:DNA binding"/>
    <property type="evidence" value="ECO:0007669"/>
    <property type="project" value="UniProtKB-KW"/>
</dbReference>
<evidence type="ECO:0000313" key="6">
    <source>
        <dbReference type="Proteomes" id="UP000271590"/>
    </source>
</evidence>
<evidence type="ECO:0000256" key="2">
    <source>
        <dbReference type="ARBA" id="ARBA00023125"/>
    </source>
</evidence>
<dbReference type="EMBL" id="RQXU01000003">
    <property type="protein sequence ID" value="RRH90382.1"/>
    <property type="molecule type" value="Genomic_DNA"/>
</dbReference>
<proteinExistence type="predicted"/>
<dbReference type="InterPro" id="IPR000792">
    <property type="entry name" value="Tscrpt_reg_LuxR_C"/>
</dbReference>
<dbReference type="PANTHER" id="PTHR44688">
    <property type="entry name" value="DNA-BINDING TRANSCRIPTIONAL ACTIVATOR DEVR_DOSR"/>
    <property type="match status" value="1"/>
</dbReference>
<sequence length="254" mass="28406">MTESSSFPLALDQIGRPEFAPTLLAHMNASVGAEHCVLFRFEQDDVKVLGFASKDGAEMAGVNSERYRKKFWKRDSIFQELKESLGGYRAEVSCVATEEVADAEFRHELFLTQGLAGRAMLVGERSGKLYGVSFFRDQTAGFFSQPERLVIRSLADTLISCVAKHHDVLIRDSSLCALFASIEELASSFASIPAQLTARECEVCARIVYGMSMKEIARDLNISAESGITYRKRAYLRLRVTSRSELLRRLLENL</sequence>
<keyword evidence="3" id="KW-0804">Transcription</keyword>
<keyword evidence="1" id="KW-0805">Transcription regulation</keyword>
<comment type="caution">
    <text evidence="5">The sequence shown here is derived from an EMBL/GenBank/DDBJ whole genome shotgun (WGS) entry which is preliminary data.</text>
</comment>
<name>A0A3P3EWX6_9BURK</name>
<reference evidence="5 6" key="1">
    <citation type="submission" date="2018-11" db="EMBL/GenBank/DDBJ databases">
        <title>The genome of Variovorax sp T529.</title>
        <authorList>
            <person name="Gao J."/>
        </authorList>
    </citation>
    <scope>NUCLEOTIDE SEQUENCE [LARGE SCALE GENOMIC DNA]</scope>
    <source>
        <strain evidence="5 6">T529</strain>
    </source>
</reference>
<dbReference type="CDD" id="cd06170">
    <property type="entry name" value="LuxR_C_like"/>
    <property type="match status" value="1"/>
</dbReference>
<dbReference type="GO" id="GO:0006355">
    <property type="term" value="P:regulation of DNA-templated transcription"/>
    <property type="evidence" value="ECO:0007669"/>
    <property type="project" value="InterPro"/>
</dbReference>
<dbReference type="PROSITE" id="PS50043">
    <property type="entry name" value="HTH_LUXR_2"/>
    <property type="match status" value="1"/>
</dbReference>
<dbReference type="Pfam" id="PF00196">
    <property type="entry name" value="GerE"/>
    <property type="match status" value="1"/>
</dbReference>
<accession>A0A3P3EWX6</accession>
<dbReference type="PANTHER" id="PTHR44688:SF16">
    <property type="entry name" value="DNA-BINDING TRANSCRIPTIONAL ACTIVATOR DEVR_DOSR"/>
    <property type="match status" value="1"/>
</dbReference>
<feature type="domain" description="HTH luxR-type" evidence="4">
    <location>
        <begin position="189"/>
        <end position="254"/>
    </location>
</feature>
<dbReference type="SMART" id="SM00421">
    <property type="entry name" value="HTH_LUXR"/>
    <property type="match status" value="1"/>
</dbReference>
<dbReference type="Gene3D" id="1.10.10.10">
    <property type="entry name" value="Winged helix-like DNA-binding domain superfamily/Winged helix DNA-binding domain"/>
    <property type="match status" value="1"/>
</dbReference>
<organism evidence="5 6">
    <name type="scientific">Variovorax beijingensis</name>
    <dbReference type="NCBI Taxonomy" id="2496117"/>
    <lineage>
        <taxon>Bacteria</taxon>
        <taxon>Pseudomonadati</taxon>
        <taxon>Pseudomonadota</taxon>
        <taxon>Betaproteobacteria</taxon>
        <taxon>Burkholderiales</taxon>
        <taxon>Comamonadaceae</taxon>
        <taxon>Variovorax</taxon>
    </lineage>
</organism>
<gene>
    <name evidence="5" type="ORF">EH244_06425</name>
</gene>
<dbReference type="Proteomes" id="UP000271590">
    <property type="component" value="Unassembled WGS sequence"/>
</dbReference>
<protein>
    <submittedName>
        <fullName evidence="5">LuxR family transcriptional regulator</fullName>
    </submittedName>
</protein>
<evidence type="ECO:0000313" key="5">
    <source>
        <dbReference type="EMBL" id="RRH90382.1"/>
    </source>
</evidence>
<keyword evidence="2" id="KW-0238">DNA-binding</keyword>
<evidence type="ECO:0000256" key="3">
    <source>
        <dbReference type="ARBA" id="ARBA00023163"/>
    </source>
</evidence>
<evidence type="ECO:0000259" key="4">
    <source>
        <dbReference type="PROSITE" id="PS50043"/>
    </source>
</evidence>
<dbReference type="RefSeq" id="WP_124957609.1">
    <property type="nucleotide sequence ID" value="NZ_CBFHCE010000002.1"/>
</dbReference>
<dbReference type="SUPFAM" id="SSF46894">
    <property type="entry name" value="C-terminal effector domain of the bipartite response regulators"/>
    <property type="match status" value="1"/>
</dbReference>
<dbReference type="InterPro" id="IPR036388">
    <property type="entry name" value="WH-like_DNA-bd_sf"/>
</dbReference>